<evidence type="ECO:0000313" key="3">
    <source>
        <dbReference type="Proteomes" id="UP001221208"/>
    </source>
</evidence>
<dbReference type="Proteomes" id="UP001221208">
    <property type="component" value="Unassembled WGS sequence"/>
</dbReference>
<protein>
    <submittedName>
        <fullName evidence="2">GNAT family N-acetyltransferase</fullName>
        <ecNumber evidence="2">2.3.1.-</ecNumber>
    </submittedName>
</protein>
<keyword evidence="2" id="KW-0012">Acyltransferase</keyword>
<dbReference type="PANTHER" id="PTHR43233">
    <property type="entry name" value="FAMILY N-ACETYLTRANSFERASE, PUTATIVE (AFU_ORTHOLOGUE AFUA_6G03350)-RELATED"/>
    <property type="match status" value="1"/>
</dbReference>
<name>A0ABT5K6X1_9BURK</name>
<reference evidence="2 3" key="1">
    <citation type="submission" date="2022-10" db="EMBL/GenBank/DDBJ databases">
        <title>Janthinobacterium sp. hw3 Genome sequencing.</title>
        <authorList>
            <person name="Park S."/>
        </authorList>
    </citation>
    <scope>NUCLEOTIDE SEQUENCE [LARGE SCALE GENOMIC DNA]</scope>
    <source>
        <strain evidence="3">hw3</strain>
    </source>
</reference>
<dbReference type="EMBL" id="JAQQXR010000011">
    <property type="protein sequence ID" value="MDC8760180.1"/>
    <property type="molecule type" value="Genomic_DNA"/>
</dbReference>
<evidence type="ECO:0000313" key="2">
    <source>
        <dbReference type="EMBL" id="MDC8760180.1"/>
    </source>
</evidence>
<dbReference type="Pfam" id="PF13673">
    <property type="entry name" value="Acetyltransf_10"/>
    <property type="match status" value="1"/>
</dbReference>
<dbReference type="PANTHER" id="PTHR43233:SF1">
    <property type="entry name" value="FAMILY N-ACETYLTRANSFERASE, PUTATIVE (AFU_ORTHOLOGUE AFUA_6G03350)-RELATED"/>
    <property type="match status" value="1"/>
</dbReference>
<dbReference type="GO" id="GO:0016746">
    <property type="term" value="F:acyltransferase activity"/>
    <property type="evidence" value="ECO:0007669"/>
    <property type="project" value="UniProtKB-KW"/>
</dbReference>
<organism evidence="2 3">
    <name type="scientific">Janthinobacterium fluminis</name>
    <dbReference type="NCBI Taxonomy" id="2987524"/>
    <lineage>
        <taxon>Bacteria</taxon>
        <taxon>Pseudomonadati</taxon>
        <taxon>Pseudomonadota</taxon>
        <taxon>Betaproteobacteria</taxon>
        <taxon>Burkholderiales</taxon>
        <taxon>Oxalobacteraceae</taxon>
        <taxon>Janthinobacterium</taxon>
    </lineage>
</organism>
<comment type="caution">
    <text evidence="2">The sequence shown here is derived from an EMBL/GenBank/DDBJ whole genome shotgun (WGS) entry which is preliminary data.</text>
</comment>
<dbReference type="EC" id="2.3.1.-" evidence="2"/>
<accession>A0ABT5K6X1</accession>
<dbReference type="CDD" id="cd04301">
    <property type="entry name" value="NAT_SF"/>
    <property type="match status" value="1"/>
</dbReference>
<keyword evidence="2" id="KW-0808">Transferase</keyword>
<sequence length="133" mass="14314">MPDILIDTERRVTAAELAGVFARSGINRRSDDAALMRNMAESADLLVTAWDGGRLVGVARSLTDFCAACYLADLAVDRDYQRRGIGAMLVERTRAALGAVPTLLLLAAPGAMAYYPKIGFAAVDNGWVIRTPR</sequence>
<keyword evidence="3" id="KW-1185">Reference proteome</keyword>
<dbReference type="InterPro" id="IPR000182">
    <property type="entry name" value="GNAT_dom"/>
</dbReference>
<feature type="domain" description="N-acetyltransferase" evidence="1">
    <location>
        <begin position="7"/>
        <end position="133"/>
    </location>
</feature>
<dbReference type="SUPFAM" id="SSF55729">
    <property type="entry name" value="Acyl-CoA N-acyltransferases (Nat)"/>
    <property type="match status" value="1"/>
</dbReference>
<dbReference type="RefSeq" id="WP_273673822.1">
    <property type="nucleotide sequence ID" value="NZ_JAQQXR010000011.1"/>
</dbReference>
<dbReference type="InterPro" id="IPR053144">
    <property type="entry name" value="Acetyltransferase_Butenolide"/>
</dbReference>
<gene>
    <name evidence="2" type="ORF">OIK44_21555</name>
</gene>
<dbReference type="PROSITE" id="PS51186">
    <property type="entry name" value="GNAT"/>
    <property type="match status" value="1"/>
</dbReference>
<dbReference type="Gene3D" id="3.40.630.30">
    <property type="match status" value="1"/>
</dbReference>
<proteinExistence type="predicted"/>
<dbReference type="InterPro" id="IPR016181">
    <property type="entry name" value="Acyl_CoA_acyltransferase"/>
</dbReference>
<evidence type="ECO:0000259" key="1">
    <source>
        <dbReference type="PROSITE" id="PS51186"/>
    </source>
</evidence>